<comment type="subcellular location">
    <subcellularLocation>
        <location evidence="2">Membrane</location>
        <topology evidence="2">Multi-pass membrane protein</topology>
    </subcellularLocation>
</comment>
<dbReference type="InterPro" id="IPR005467">
    <property type="entry name" value="His_kinase_dom"/>
</dbReference>
<keyword evidence="9" id="KW-0902">Two-component regulatory system</keyword>
<dbReference type="Gene3D" id="3.30.565.10">
    <property type="entry name" value="Histidine kinase-like ATPase, C-terminal domain"/>
    <property type="match status" value="1"/>
</dbReference>
<organism evidence="14 15">
    <name type="scientific">Candidimonas nitroreducens</name>
    <dbReference type="NCBI Taxonomy" id="683354"/>
    <lineage>
        <taxon>Bacteria</taxon>
        <taxon>Pseudomonadati</taxon>
        <taxon>Pseudomonadota</taxon>
        <taxon>Betaproteobacteria</taxon>
        <taxon>Burkholderiales</taxon>
        <taxon>Alcaligenaceae</taxon>
        <taxon>Candidimonas</taxon>
    </lineage>
</organism>
<dbReference type="PANTHER" id="PTHR45436:SF15">
    <property type="entry name" value="SENSOR HISTIDINE KINASE CUSS"/>
    <property type="match status" value="1"/>
</dbReference>
<dbReference type="InterPro" id="IPR004358">
    <property type="entry name" value="Sig_transdc_His_kin-like_C"/>
</dbReference>
<name>A0A225M6A7_9BURK</name>
<dbReference type="CDD" id="cd00082">
    <property type="entry name" value="HisKA"/>
    <property type="match status" value="1"/>
</dbReference>
<evidence type="ECO:0000259" key="13">
    <source>
        <dbReference type="PROSITE" id="PS50885"/>
    </source>
</evidence>
<dbReference type="SMART" id="SM00387">
    <property type="entry name" value="HATPase_c"/>
    <property type="match status" value="1"/>
</dbReference>
<proteinExistence type="predicted"/>
<dbReference type="GO" id="GO:0000155">
    <property type="term" value="F:phosphorelay sensor kinase activity"/>
    <property type="evidence" value="ECO:0007669"/>
    <property type="project" value="InterPro"/>
</dbReference>
<keyword evidence="5" id="KW-0808">Transferase</keyword>
<dbReference type="Pfam" id="PF02518">
    <property type="entry name" value="HATPase_c"/>
    <property type="match status" value="1"/>
</dbReference>
<dbReference type="OrthoDB" id="8554694at2"/>
<dbReference type="GO" id="GO:0005886">
    <property type="term" value="C:plasma membrane"/>
    <property type="evidence" value="ECO:0007669"/>
    <property type="project" value="TreeGrafter"/>
</dbReference>
<keyword evidence="7 14" id="KW-0418">Kinase</keyword>
<evidence type="ECO:0000256" key="11">
    <source>
        <dbReference type="SAM" id="Phobius"/>
    </source>
</evidence>
<evidence type="ECO:0000256" key="3">
    <source>
        <dbReference type="ARBA" id="ARBA00012438"/>
    </source>
</evidence>
<reference evidence="15" key="1">
    <citation type="submission" date="2017-06" db="EMBL/GenBank/DDBJ databases">
        <title>Herbaspirillum phytohormonus sp. nov., isolated from the root nodule of Robinia pseudoacacia in lead-zinc mine.</title>
        <authorList>
            <person name="Fan M."/>
            <person name="Lin Y."/>
        </authorList>
    </citation>
    <scope>NUCLEOTIDE SEQUENCE [LARGE SCALE GENOMIC DNA]</scope>
    <source>
        <strain evidence="15">SC-089</strain>
    </source>
</reference>
<evidence type="ECO:0000256" key="6">
    <source>
        <dbReference type="ARBA" id="ARBA00022692"/>
    </source>
</evidence>
<evidence type="ECO:0000256" key="9">
    <source>
        <dbReference type="ARBA" id="ARBA00023012"/>
    </source>
</evidence>
<dbReference type="InterPro" id="IPR036890">
    <property type="entry name" value="HATPase_C_sf"/>
</dbReference>
<dbReference type="AlphaFoldDB" id="A0A225M6A7"/>
<dbReference type="PROSITE" id="PS50885">
    <property type="entry name" value="HAMP"/>
    <property type="match status" value="1"/>
</dbReference>
<dbReference type="EMBL" id="NJIH01000010">
    <property type="protein sequence ID" value="OWT56857.1"/>
    <property type="molecule type" value="Genomic_DNA"/>
</dbReference>
<comment type="catalytic activity">
    <reaction evidence="1">
        <text>ATP + protein L-histidine = ADP + protein N-phospho-L-histidine.</text>
        <dbReference type="EC" id="2.7.13.3"/>
    </reaction>
</comment>
<gene>
    <name evidence="14" type="ORF">CEY11_18435</name>
</gene>
<dbReference type="SUPFAM" id="SSF55874">
    <property type="entry name" value="ATPase domain of HSP90 chaperone/DNA topoisomerase II/histidine kinase"/>
    <property type="match status" value="1"/>
</dbReference>
<feature type="transmembrane region" description="Helical" evidence="11">
    <location>
        <begin position="12"/>
        <end position="37"/>
    </location>
</feature>
<dbReference type="InterPro" id="IPR003594">
    <property type="entry name" value="HATPase_dom"/>
</dbReference>
<evidence type="ECO:0000256" key="7">
    <source>
        <dbReference type="ARBA" id="ARBA00022777"/>
    </source>
</evidence>
<dbReference type="Gene3D" id="1.10.287.130">
    <property type="match status" value="1"/>
</dbReference>
<evidence type="ECO:0000256" key="10">
    <source>
        <dbReference type="ARBA" id="ARBA00023136"/>
    </source>
</evidence>
<dbReference type="PANTHER" id="PTHR45436">
    <property type="entry name" value="SENSOR HISTIDINE KINASE YKOH"/>
    <property type="match status" value="1"/>
</dbReference>
<sequence>MDGLKKRLNGSVRYRLSFSLSVTVIAIALAAGAFSFVSAFNQAEELQDDALIQIAALADQSAPRWTPAAGGTELKDSDNDSSVYLQTLGAAASAQPHRTPLGKMPVLPATLADGLHTIDWERGAYRVLVKTIHTGDKIAVLQETSARDDTAYRSALNTLLPFLILVPVLLFLIAQLIRKIFRPITELSRQIDARAENDLRPVRDAHLPSEIRPFVLAINRLLARVAEAVNIQRRFVADAAHELRSPLTALSLQAERLEHLPMSDSARERLHILEDGIQRAARLLNQLLSLSKAQTAAGQADAEISIRDIYRLVLEDLMPLAKAKHIDLGVLHGPDLAVRAKELDLYTMVKNLVDNAIRYTPAGGRVDLSAEASPQGTAIRVVDTGPGIPLTERERIFDPFHRILGTEQVGSGLGLAIVKAIAERLNAGIQLDFADSAARTGLAITITIPGPEQA</sequence>
<dbReference type="Pfam" id="PF00512">
    <property type="entry name" value="HisKA"/>
    <property type="match status" value="1"/>
</dbReference>
<dbReference type="PRINTS" id="PR00344">
    <property type="entry name" value="BCTRLSENSOR"/>
</dbReference>
<evidence type="ECO:0000256" key="4">
    <source>
        <dbReference type="ARBA" id="ARBA00022553"/>
    </source>
</evidence>
<dbReference type="PROSITE" id="PS50109">
    <property type="entry name" value="HIS_KIN"/>
    <property type="match status" value="1"/>
</dbReference>
<keyword evidence="10 11" id="KW-0472">Membrane</keyword>
<dbReference type="InterPro" id="IPR003660">
    <property type="entry name" value="HAMP_dom"/>
</dbReference>
<feature type="domain" description="HAMP" evidence="13">
    <location>
        <begin position="178"/>
        <end position="230"/>
    </location>
</feature>
<dbReference type="InterPro" id="IPR050428">
    <property type="entry name" value="TCS_sensor_his_kinase"/>
</dbReference>
<evidence type="ECO:0000259" key="12">
    <source>
        <dbReference type="PROSITE" id="PS50109"/>
    </source>
</evidence>
<feature type="domain" description="Histidine kinase" evidence="12">
    <location>
        <begin position="238"/>
        <end position="452"/>
    </location>
</feature>
<dbReference type="CDD" id="cd00075">
    <property type="entry name" value="HATPase"/>
    <property type="match status" value="1"/>
</dbReference>
<accession>A0A225M6A7</accession>
<dbReference type="SMART" id="SM00388">
    <property type="entry name" value="HisKA"/>
    <property type="match status" value="1"/>
</dbReference>
<dbReference type="SUPFAM" id="SSF47384">
    <property type="entry name" value="Homodimeric domain of signal transducing histidine kinase"/>
    <property type="match status" value="1"/>
</dbReference>
<evidence type="ECO:0000256" key="5">
    <source>
        <dbReference type="ARBA" id="ARBA00022679"/>
    </source>
</evidence>
<evidence type="ECO:0000313" key="15">
    <source>
        <dbReference type="Proteomes" id="UP000214603"/>
    </source>
</evidence>
<protein>
    <recommendedName>
        <fullName evidence="3">histidine kinase</fullName>
        <ecNumber evidence="3">2.7.13.3</ecNumber>
    </recommendedName>
</protein>
<evidence type="ECO:0000256" key="2">
    <source>
        <dbReference type="ARBA" id="ARBA00004141"/>
    </source>
</evidence>
<keyword evidence="15" id="KW-1185">Reference proteome</keyword>
<dbReference type="EC" id="2.7.13.3" evidence="3"/>
<comment type="caution">
    <text evidence="14">The sequence shown here is derived from an EMBL/GenBank/DDBJ whole genome shotgun (WGS) entry which is preliminary data.</text>
</comment>
<keyword evidence="6 11" id="KW-0812">Transmembrane</keyword>
<keyword evidence="8 11" id="KW-1133">Transmembrane helix</keyword>
<evidence type="ECO:0000313" key="14">
    <source>
        <dbReference type="EMBL" id="OWT56857.1"/>
    </source>
</evidence>
<evidence type="ECO:0000256" key="1">
    <source>
        <dbReference type="ARBA" id="ARBA00000085"/>
    </source>
</evidence>
<keyword evidence="4" id="KW-0597">Phosphoprotein</keyword>
<feature type="transmembrane region" description="Helical" evidence="11">
    <location>
        <begin position="159"/>
        <end position="177"/>
    </location>
</feature>
<dbReference type="InterPro" id="IPR003661">
    <property type="entry name" value="HisK_dim/P_dom"/>
</dbReference>
<dbReference type="Proteomes" id="UP000214603">
    <property type="component" value="Unassembled WGS sequence"/>
</dbReference>
<evidence type="ECO:0000256" key="8">
    <source>
        <dbReference type="ARBA" id="ARBA00022989"/>
    </source>
</evidence>
<dbReference type="RefSeq" id="WP_088604864.1">
    <property type="nucleotide sequence ID" value="NZ_NJIH01000010.1"/>
</dbReference>
<dbReference type="InterPro" id="IPR036097">
    <property type="entry name" value="HisK_dim/P_sf"/>
</dbReference>